<evidence type="ECO:0000313" key="4">
    <source>
        <dbReference type="Proteomes" id="UP000264880"/>
    </source>
</evidence>
<evidence type="ECO:0000259" key="2">
    <source>
        <dbReference type="Pfam" id="PF00381"/>
    </source>
</evidence>
<proteinExistence type="predicted"/>
<name>A0AAC9TTT3_9SPIR</name>
<accession>A0AAC9TTT3</accession>
<dbReference type="RefSeq" id="WP_069731726.1">
    <property type="nucleotide sequence ID" value="NZ_CP019914.1"/>
</dbReference>
<reference evidence="3 4" key="1">
    <citation type="submission" date="2017-02" db="EMBL/GenBank/DDBJ databases">
        <title>Complete genome sequence of Brachyspira hampsonii genomovar I strain NSH-16 (ATCC BAA-2463).</title>
        <authorList>
            <person name="Mirajkar N.S."/>
            <person name="Gebhart C.J."/>
        </authorList>
    </citation>
    <scope>NUCLEOTIDE SEQUENCE [LARGE SCALE GENOMIC DNA]</scope>
    <source>
        <strain evidence="3 4">NSH-16</strain>
    </source>
</reference>
<dbReference type="InterPro" id="IPR035895">
    <property type="entry name" value="HPr-like_sf"/>
</dbReference>
<evidence type="ECO:0000256" key="1">
    <source>
        <dbReference type="SAM" id="Coils"/>
    </source>
</evidence>
<dbReference type="EMBL" id="CP019914">
    <property type="protein sequence ID" value="ASJ20612.1"/>
    <property type="molecule type" value="Genomic_DNA"/>
</dbReference>
<evidence type="ECO:0000313" key="3">
    <source>
        <dbReference type="EMBL" id="ASJ20612.1"/>
    </source>
</evidence>
<dbReference type="AlphaFoldDB" id="A0AAC9TTT3"/>
<keyword evidence="4" id="KW-1185">Reference proteome</keyword>
<feature type="coiled-coil region" evidence="1">
    <location>
        <begin position="91"/>
        <end position="157"/>
    </location>
</feature>
<dbReference type="Proteomes" id="UP000264880">
    <property type="component" value="Chromosome"/>
</dbReference>
<dbReference type="Pfam" id="PF00381">
    <property type="entry name" value="PTS-HPr"/>
    <property type="match status" value="1"/>
</dbReference>
<protein>
    <submittedName>
        <fullName evidence="3">Phosphocarrier protein HPr</fullName>
    </submittedName>
</protein>
<sequence>MENNDFISKEFECRNDMVKDVKEIYPIVDYFKTIDDKIEIENQNGKRVNAKSFVRISAINIKYGDRFILYVYGDERENNIKNIEEFLCKNKFYTLEKIEELEKEKERLRKEEEAEHNRYIEKEILSLTPDDKKEIVKINIEEKIKLLKEKRDSLHLESLNSDNNILYIKDNDKTEIVDVINNNIYDIIKCLSSHYEIPIKESRTKNFISYLVSVVKGKDMKFFDIYMFFNDIKKYLANQFYKLFIEEKLIGIEDLHEEYDTIIINNFVDEAIKTLDYVLEDKRKSADYSINIYMIDNIAMANINSNSNMYRVINIVQTIGKIYGIKESIIDNIIERIRGDYEPSLCINNKSNIEEYSDNLKEFKDYLQKEFESIYVAVVSGKNNDDSSIDYQNIVRLARRI</sequence>
<organism evidence="3 4">
    <name type="scientific">Brachyspira hampsonii</name>
    <dbReference type="NCBI Taxonomy" id="1287055"/>
    <lineage>
        <taxon>Bacteria</taxon>
        <taxon>Pseudomonadati</taxon>
        <taxon>Spirochaetota</taxon>
        <taxon>Spirochaetia</taxon>
        <taxon>Brachyspirales</taxon>
        <taxon>Brachyspiraceae</taxon>
        <taxon>Brachyspira</taxon>
    </lineage>
</organism>
<feature type="domain" description="HPr" evidence="2">
    <location>
        <begin position="27"/>
        <end position="87"/>
    </location>
</feature>
<dbReference type="InterPro" id="IPR000032">
    <property type="entry name" value="HPr-like"/>
</dbReference>
<dbReference type="Gene3D" id="3.30.1340.10">
    <property type="entry name" value="HPr-like"/>
    <property type="match status" value="1"/>
</dbReference>
<keyword evidence="1" id="KW-0175">Coiled coil</keyword>
<dbReference type="SUPFAM" id="SSF55594">
    <property type="entry name" value="HPr-like"/>
    <property type="match status" value="1"/>
</dbReference>
<dbReference type="KEGG" id="bhp:BHAMNSH16_02650"/>
<gene>
    <name evidence="3" type="ORF">BHAMNSH16_02650</name>
</gene>